<proteinExistence type="predicted"/>
<dbReference type="Pfam" id="PF13672">
    <property type="entry name" value="PP2C_2"/>
    <property type="match status" value="1"/>
</dbReference>
<gene>
    <name evidence="2" type="ORF">H8710_02540</name>
</gene>
<dbReference type="GO" id="GO:0004722">
    <property type="term" value="F:protein serine/threonine phosphatase activity"/>
    <property type="evidence" value="ECO:0007669"/>
    <property type="project" value="InterPro"/>
</dbReference>
<dbReference type="Gene3D" id="3.60.40.10">
    <property type="entry name" value="PPM-type phosphatase domain"/>
    <property type="match status" value="1"/>
</dbReference>
<evidence type="ECO:0000313" key="2">
    <source>
        <dbReference type="EMBL" id="MBC8558941.1"/>
    </source>
</evidence>
<sequence>MKIVGKTDIGLVRETNQDAFKIVALGQSAGFALVCDGMGGVNGGDRASSIAKAEISECIKASFAENMSEEDTRNVMLRAIDAANQKIYRTAKEHPELTGMGTTVVLTILYGGKAYVAHVGDSRLYRCQGGVLTQLTKDHSRVQDLVDRGIITPEEARVHPEKNMITRAVGIGPDVNVDFLTVDFEPGDKLLLCSDGLSNICTDGEIADVLKTREAEQAVETLIKLANMGGGHDNITVVIAEN</sequence>
<reference evidence="2" key="1">
    <citation type="submission" date="2020-08" db="EMBL/GenBank/DDBJ databases">
        <title>Genome public.</title>
        <authorList>
            <person name="Liu C."/>
            <person name="Sun Q."/>
        </authorList>
    </citation>
    <scope>NUCLEOTIDE SEQUENCE</scope>
    <source>
        <strain evidence="2">NSJ-33</strain>
    </source>
</reference>
<dbReference type="SMART" id="SM00331">
    <property type="entry name" value="PP2C_SIG"/>
    <property type="match status" value="1"/>
</dbReference>
<protein>
    <submittedName>
        <fullName evidence="2">Stp1/IreP family PP2C-type Ser/Thr phosphatase</fullName>
    </submittedName>
</protein>
<keyword evidence="3" id="KW-1185">Reference proteome</keyword>
<dbReference type="SMART" id="SM00332">
    <property type="entry name" value="PP2Cc"/>
    <property type="match status" value="1"/>
</dbReference>
<dbReference type="CDD" id="cd00143">
    <property type="entry name" value="PP2Cc"/>
    <property type="match status" value="1"/>
</dbReference>
<dbReference type="InterPro" id="IPR015655">
    <property type="entry name" value="PP2C"/>
</dbReference>
<dbReference type="AlphaFoldDB" id="A0A926E487"/>
<dbReference type="InterPro" id="IPR001932">
    <property type="entry name" value="PPM-type_phosphatase-like_dom"/>
</dbReference>
<dbReference type="InterPro" id="IPR036457">
    <property type="entry name" value="PPM-type-like_dom_sf"/>
</dbReference>
<comment type="caution">
    <text evidence="2">The sequence shown here is derived from an EMBL/GenBank/DDBJ whole genome shotgun (WGS) entry which is preliminary data.</text>
</comment>
<dbReference type="EMBL" id="JACRSV010000001">
    <property type="protein sequence ID" value="MBC8558941.1"/>
    <property type="molecule type" value="Genomic_DNA"/>
</dbReference>
<organism evidence="2 3">
    <name type="scientific">Fumia xinanensis</name>
    <dbReference type="NCBI Taxonomy" id="2763659"/>
    <lineage>
        <taxon>Bacteria</taxon>
        <taxon>Bacillati</taxon>
        <taxon>Bacillota</taxon>
        <taxon>Clostridia</taxon>
        <taxon>Eubacteriales</taxon>
        <taxon>Oscillospiraceae</taxon>
        <taxon>Fumia</taxon>
    </lineage>
</organism>
<evidence type="ECO:0000313" key="3">
    <source>
        <dbReference type="Proteomes" id="UP000610760"/>
    </source>
</evidence>
<name>A0A926E487_9FIRM</name>
<evidence type="ECO:0000259" key="1">
    <source>
        <dbReference type="PROSITE" id="PS51746"/>
    </source>
</evidence>
<dbReference type="NCBIfam" id="NF033484">
    <property type="entry name" value="Stp1_PP2C_phos"/>
    <property type="match status" value="1"/>
</dbReference>
<dbReference type="PROSITE" id="PS51746">
    <property type="entry name" value="PPM_2"/>
    <property type="match status" value="1"/>
</dbReference>
<feature type="domain" description="PPM-type phosphatase" evidence="1">
    <location>
        <begin position="1"/>
        <end position="242"/>
    </location>
</feature>
<dbReference type="PANTHER" id="PTHR47992">
    <property type="entry name" value="PROTEIN PHOSPHATASE"/>
    <property type="match status" value="1"/>
</dbReference>
<dbReference type="Proteomes" id="UP000610760">
    <property type="component" value="Unassembled WGS sequence"/>
</dbReference>
<accession>A0A926E487</accession>
<dbReference type="RefSeq" id="WP_249293836.1">
    <property type="nucleotide sequence ID" value="NZ_JACRSV010000001.1"/>
</dbReference>
<dbReference type="SUPFAM" id="SSF81606">
    <property type="entry name" value="PP2C-like"/>
    <property type="match status" value="1"/>
</dbReference>